<reference evidence="1 2" key="1">
    <citation type="submission" date="2020-08" db="EMBL/GenBank/DDBJ databases">
        <title>Genomic Encyclopedia of Type Strains, Phase IV (KMG-IV): sequencing the most valuable type-strain genomes for metagenomic binning, comparative biology and taxonomic classification.</title>
        <authorList>
            <person name="Goeker M."/>
        </authorList>
    </citation>
    <scope>NUCLEOTIDE SEQUENCE [LARGE SCALE GENOMIC DNA]</scope>
    <source>
        <strain evidence="1 2">DSM 100694</strain>
    </source>
</reference>
<comment type="caution">
    <text evidence="1">The sequence shown here is derived from an EMBL/GenBank/DDBJ whole genome shotgun (WGS) entry which is preliminary data.</text>
</comment>
<protein>
    <submittedName>
        <fullName evidence="1">Uncharacterized protein</fullName>
    </submittedName>
</protein>
<dbReference type="AlphaFoldDB" id="A0A840DSK1"/>
<proteinExistence type="predicted"/>
<evidence type="ECO:0000313" key="2">
    <source>
        <dbReference type="Proteomes" id="UP000585970"/>
    </source>
</evidence>
<dbReference type="Proteomes" id="UP000585970">
    <property type="component" value="Unassembled WGS sequence"/>
</dbReference>
<dbReference type="RefSeq" id="WP_281377791.1">
    <property type="nucleotide sequence ID" value="NZ_JACIFE010000001.1"/>
</dbReference>
<evidence type="ECO:0000313" key="1">
    <source>
        <dbReference type="EMBL" id="MBB4076024.1"/>
    </source>
</evidence>
<accession>A0A840DSK1</accession>
<sequence>MVCSKVLFLLYEEVTDYLEPRDVSKDNDITVPNTALAVNANIFE</sequence>
<gene>
    <name evidence="1" type="ORF">GGR08_000305</name>
</gene>
<keyword evidence="2" id="KW-1185">Reference proteome</keyword>
<organism evidence="1 2">
    <name type="scientific">Bartonella fuyuanensis</name>
    <dbReference type="NCBI Taxonomy" id="1460968"/>
    <lineage>
        <taxon>Bacteria</taxon>
        <taxon>Pseudomonadati</taxon>
        <taxon>Pseudomonadota</taxon>
        <taxon>Alphaproteobacteria</taxon>
        <taxon>Hyphomicrobiales</taxon>
        <taxon>Bartonellaceae</taxon>
        <taxon>Bartonella</taxon>
    </lineage>
</organism>
<name>A0A840DSK1_9HYPH</name>
<dbReference type="EMBL" id="JACIFE010000001">
    <property type="protein sequence ID" value="MBB4076024.1"/>
    <property type="molecule type" value="Genomic_DNA"/>
</dbReference>